<keyword evidence="5" id="KW-1185">Reference proteome</keyword>
<dbReference type="EMBL" id="CAMXCT020006593">
    <property type="protein sequence ID" value="CAL1169989.1"/>
    <property type="molecule type" value="Genomic_DNA"/>
</dbReference>
<sequence length="665" mass="74874">MGWRSLLLLLQVKAPAAAGWRVPWYFDCRHNSEWTHFKTALEVLGDVYQEEVFWWSQALLERIEPSFLRVQNTDHLFFLCNPNGSLEDDEWVPVQSDEDSIFRLSTGTGQWTKEEQESRSYALGDFCYFGYMAAIAYRTRNTDSSIPGVLEGRKHAMTLLQNFLMSRANSVDFLESSGWMKHETLLKHIYPDAGPGRQWSRHLRDDPDRPLVELGLKAVDTGPQPLALRVAAIGYHTTLVLELISLWEEFLSDQLRLHFAVHVLEPGLGTAEQVRAASVCKDFQSYGDLCGWDARLLRLNARHFTRVTLPLAALPSPQIKDPAAFVQDFVATFRDEQFGHAEGHRDLRIEGADLFLCTEPAFLCNAMGRAFPNRPLVGYFANPLTAYLPAYAASAWLRDFLSLCRNQLMERSAPFLAVSSTRFLAEQVRFQTGAPRVYAARPLAAYLGPVRGKSSDGEVIVLRQPSMFWNSACILNSMARMNMAELEATIQAKSGHALRAASLRFVASEELADASSEAIAAFKACVIFPYDVSQMRLYELYALSLPLFVPERRQLPSYIYRGLTTIEDFNHVLTDAGLGGKGWRNSDISGPHLDYNPFDRDWLAADAWTQLTHWVTLPHLLRFASAAGLVKSLLQEDLRRVAASMRRQQISIRGCMGCSSSELSG</sequence>
<name>A0A9P1DUK6_9DINO</name>
<dbReference type="AlphaFoldDB" id="A0A9P1DUK6"/>
<keyword evidence="1" id="KW-0732">Signal</keyword>
<evidence type="ECO:0000313" key="3">
    <source>
        <dbReference type="EMBL" id="CAL1169989.1"/>
    </source>
</evidence>
<evidence type="ECO:0000313" key="5">
    <source>
        <dbReference type="Proteomes" id="UP001152797"/>
    </source>
</evidence>
<keyword evidence="4" id="KW-0808">Transferase</keyword>
<accession>A0A9P1DUK6</accession>
<proteinExistence type="predicted"/>
<evidence type="ECO:0000313" key="2">
    <source>
        <dbReference type="EMBL" id="CAI4016614.1"/>
    </source>
</evidence>
<evidence type="ECO:0000313" key="4">
    <source>
        <dbReference type="EMBL" id="CAL4803926.1"/>
    </source>
</evidence>
<gene>
    <name evidence="2" type="ORF">C1SCF055_LOCUS41340</name>
</gene>
<feature type="chain" id="PRO_5043271680" evidence="1">
    <location>
        <begin position="20"/>
        <end position="665"/>
    </location>
</feature>
<dbReference type="OrthoDB" id="408130at2759"/>
<keyword evidence="4" id="KW-0418">Kinase</keyword>
<comment type="caution">
    <text evidence="2">The sequence shown here is derived from an EMBL/GenBank/DDBJ whole genome shotgun (WGS) entry which is preliminary data.</text>
</comment>
<reference evidence="2" key="1">
    <citation type="submission" date="2022-10" db="EMBL/GenBank/DDBJ databases">
        <authorList>
            <person name="Chen Y."/>
            <person name="Dougan E. K."/>
            <person name="Chan C."/>
            <person name="Rhodes N."/>
            <person name="Thang M."/>
        </authorList>
    </citation>
    <scope>NUCLEOTIDE SEQUENCE</scope>
</reference>
<protein>
    <submittedName>
        <fullName evidence="4">Serine/threonine-protein kinase iksA</fullName>
    </submittedName>
</protein>
<feature type="signal peptide" evidence="1">
    <location>
        <begin position="1"/>
        <end position="19"/>
    </location>
</feature>
<dbReference type="Proteomes" id="UP001152797">
    <property type="component" value="Unassembled WGS sequence"/>
</dbReference>
<evidence type="ECO:0000256" key="1">
    <source>
        <dbReference type="SAM" id="SignalP"/>
    </source>
</evidence>
<dbReference type="EMBL" id="CAMXCT010006593">
    <property type="protein sequence ID" value="CAI4016614.1"/>
    <property type="molecule type" value="Genomic_DNA"/>
</dbReference>
<organism evidence="2">
    <name type="scientific">Cladocopium goreaui</name>
    <dbReference type="NCBI Taxonomy" id="2562237"/>
    <lineage>
        <taxon>Eukaryota</taxon>
        <taxon>Sar</taxon>
        <taxon>Alveolata</taxon>
        <taxon>Dinophyceae</taxon>
        <taxon>Suessiales</taxon>
        <taxon>Symbiodiniaceae</taxon>
        <taxon>Cladocopium</taxon>
    </lineage>
</organism>
<dbReference type="EMBL" id="CAMXCT030006593">
    <property type="protein sequence ID" value="CAL4803926.1"/>
    <property type="molecule type" value="Genomic_DNA"/>
</dbReference>
<reference evidence="3" key="2">
    <citation type="submission" date="2024-04" db="EMBL/GenBank/DDBJ databases">
        <authorList>
            <person name="Chen Y."/>
            <person name="Shah S."/>
            <person name="Dougan E. K."/>
            <person name="Thang M."/>
            <person name="Chan C."/>
        </authorList>
    </citation>
    <scope>NUCLEOTIDE SEQUENCE [LARGE SCALE GENOMIC DNA]</scope>
</reference>
<dbReference type="GO" id="GO:0016301">
    <property type="term" value="F:kinase activity"/>
    <property type="evidence" value="ECO:0007669"/>
    <property type="project" value="UniProtKB-KW"/>
</dbReference>